<feature type="chain" id="PRO_5009172741" description="Lipoprotein" evidence="1">
    <location>
        <begin position="23"/>
        <end position="83"/>
    </location>
</feature>
<evidence type="ECO:0000313" key="3">
    <source>
        <dbReference type="Proteomes" id="UP000095039"/>
    </source>
</evidence>
<name>A0A1E5CEE9_9GAMM</name>
<keyword evidence="3" id="KW-1185">Reference proteome</keyword>
<dbReference type="EMBL" id="AJWN02000014">
    <property type="protein sequence ID" value="OEE63847.1"/>
    <property type="molecule type" value="Genomic_DNA"/>
</dbReference>
<reference evidence="2 3" key="1">
    <citation type="journal article" date="2012" name="Science">
        <title>Ecological populations of bacteria act as socially cohesive units of antibiotic production and resistance.</title>
        <authorList>
            <person name="Cordero O.X."/>
            <person name="Wildschutte H."/>
            <person name="Kirkup B."/>
            <person name="Proehl S."/>
            <person name="Ngo L."/>
            <person name="Hussain F."/>
            <person name="Le Roux F."/>
            <person name="Mincer T."/>
            <person name="Polz M.F."/>
        </authorList>
    </citation>
    <scope>NUCLEOTIDE SEQUENCE [LARGE SCALE GENOMIC DNA]</scope>
    <source>
        <strain evidence="2 3">FF-454</strain>
    </source>
</reference>
<gene>
    <name evidence="2" type="ORF">A1OK_18745</name>
</gene>
<dbReference type="RefSeq" id="WP_016958126.1">
    <property type="nucleotide sequence ID" value="NZ_AJWN02000014.1"/>
</dbReference>
<protein>
    <recommendedName>
        <fullName evidence="4">Lipoprotein</fullName>
    </recommendedName>
</protein>
<proteinExistence type="predicted"/>
<dbReference type="Proteomes" id="UP000095039">
    <property type="component" value="Unassembled WGS sequence"/>
</dbReference>
<accession>A0A1E5CEE9</accession>
<sequence length="83" mass="8408">MSLSKLAAKSTFIALLAFGLNACSGHDPVPESECGKVVSHAQKVLGAMAPSAGELMGQCKSASDSERGCVLAATKKGQLAQCL</sequence>
<evidence type="ECO:0008006" key="4">
    <source>
        <dbReference type="Google" id="ProtNLM"/>
    </source>
</evidence>
<evidence type="ECO:0000313" key="2">
    <source>
        <dbReference type="EMBL" id="OEE63847.1"/>
    </source>
</evidence>
<keyword evidence="1" id="KW-0732">Signal</keyword>
<organism evidence="2 3">
    <name type="scientific">Enterovibrio norvegicus FF-454</name>
    <dbReference type="NCBI Taxonomy" id="1185651"/>
    <lineage>
        <taxon>Bacteria</taxon>
        <taxon>Pseudomonadati</taxon>
        <taxon>Pseudomonadota</taxon>
        <taxon>Gammaproteobacteria</taxon>
        <taxon>Vibrionales</taxon>
        <taxon>Vibrionaceae</taxon>
        <taxon>Enterovibrio</taxon>
    </lineage>
</organism>
<evidence type="ECO:0000256" key="1">
    <source>
        <dbReference type="SAM" id="SignalP"/>
    </source>
</evidence>
<dbReference type="AlphaFoldDB" id="A0A1E5CEE9"/>
<comment type="caution">
    <text evidence="2">The sequence shown here is derived from an EMBL/GenBank/DDBJ whole genome shotgun (WGS) entry which is preliminary data.</text>
</comment>
<feature type="signal peptide" evidence="1">
    <location>
        <begin position="1"/>
        <end position="22"/>
    </location>
</feature>